<proteinExistence type="predicted"/>
<sequence length="171" mass="18598">MAFAAAKYLFTRANPDRNVPTMVLEDLETTHPLLASGKDVLQQTVEANASRAHSCALVKVSFGSRDTGSSSVHKHGSCAVRVSKAVKLRANHHVTSREAKAKMDGLIATAKTGQQLRLPKLIVYKLFASLVDYKAAYQRMDEVYLDSSHKDAAASVRLTDNQNIGTLTCNP</sequence>
<evidence type="ECO:0000259" key="2">
    <source>
        <dbReference type="PROSITE" id="PS52019"/>
    </source>
</evidence>
<evidence type="ECO:0000313" key="4">
    <source>
        <dbReference type="Proteomes" id="UP001590950"/>
    </source>
</evidence>
<organism evidence="3 4">
    <name type="scientific">Stereocaulon virgatum</name>
    <dbReference type="NCBI Taxonomy" id="373712"/>
    <lineage>
        <taxon>Eukaryota</taxon>
        <taxon>Fungi</taxon>
        <taxon>Dikarya</taxon>
        <taxon>Ascomycota</taxon>
        <taxon>Pezizomycotina</taxon>
        <taxon>Lecanoromycetes</taxon>
        <taxon>OSLEUM clade</taxon>
        <taxon>Lecanoromycetidae</taxon>
        <taxon>Lecanorales</taxon>
        <taxon>Lecanorineae</taxon>
        <taxon>Stereocaulaceae</taxon>
        <taxon>Stereocaulon</taxon>
    </lineage>
</organism>
<feature type="domain" description="PKS/mFAS DH" evidence="2">
    <location>
        <begin position="1"/>
        <end position="171"/>
    </location>
</feature>
<protein>
    <recommendedName>
        <fullName evidence="2">PKS/mFAS DH domain-containing protein</fullName>
    </recommendedName>
</protein>
<dbReference type="InterPro" id="IPR049900">
    <property type="entry name" value="PKS_mFAS_DH"/>
</dbReference>
<dbReference type="EMBL" id="JBEFKJ010000004">
    <property type="protein sequence ID" value="KAL2046126.1"/>
    <property type="molecule type" value="Genomic_DNA"/>
</dbReference>
<dbReference type="PROSITE" id="PS52019">
    <property type="entry name" value="PKS_MFAS_DH"/>
    <property type="match status" value="1"/>
</dbReference>
<accession>A0ABR4AMU6</accession>
<reference evidence="3 4" key="1">
    <citation type="submission" date="2024-09" db="EMBL/GenBank/DDBJ databases">
        <title>Rethinking Asexuality: The Enigmatic Case of Functional Sexual Genes in Lepraria (Stereocaulaceae).</title>
        <authorList>
            <person name="Doellman M."/>
            <person name="Sun Y."/>
            <person name="Barcenas-Pena A."/>
            <person name="Lumbsch H.T."/>
            <person name="Grewe F."/>
        </authorList>
    </citation>
    <scope>NUCLEOTIDE SEQUENCE [LARGE SCALE GENOMIC DNA]</scope>
    <source>
        <strain evidence="3 4">Mercado 3170</strain>
    </source>
</reference>
<dbReference type="Proteomes" id="UP001590950">
    <property type="component" value="Unassembled WGS sequence"/>
</dbReference>
<feature type="region of interest" description="C-terminal hotdog fold" evidence="1">
    <location>
        <begin position="114"/>
        <end position="171"/>
    </location>
</feature>
<evidence type="ECO:0000256" key="1">
    <source>
        <dbReference type="PROSITE-ProRule" id="PRU01363"/>
    </source>
</evidence>
<dbReference type="InterPro" id="IPR042104">
    <property type="entry name" value="PKS_dehydratase_sf"/>
</dbReference>
<dbReference type="Gene3D" id="3.10.129.110">
    <property type="entry name" value="Polyketide synthase dehydratase"/>
    <property type="match status" value="1"/>
</dbReference>
<evidence type="ECO:0000313" key="3">
    <source>
        <dbReference type="EMBL" id="KAL2046126.1"/>
    </source>
</evidence>
<gene>
    <name evidence="3" type="ORF">N7G274_001573</name>
</gene>
<comment type="caution">
    <text evidence="1">Lacks conserved residue(s) required for the propagation of feature annotation.</text>
</comment>
<comment type="caution">
    <text evidence="3">The sequence shown here is derived from an EMBL/GenBank/DDBJ whole genome shotgun (WGS) entry which is preliminary data.</text>
</comment>
<keyword evidence="4" id="KW-1185">Reference proteome</keyword>
<name>A0ABR4AMU6_9LECA</name>
<feature type="region of interest" description="N-terminal hotdog fold" evidence="1">
    <location>
        <begin position="1"/>
        <end position="85"/>
    </location>
</feature>